<evidence type="ECO:0000256" key="1">
    <source>
        <dbReference type="SAM" id="SignalP"/>
    </source>
</evidence>
<dbReference type="AlphaFoldDB" id="A0A6B0Y005"/>
<feature type="chain" id="PRO_5025390454" evidence="1">
    <location>
        <begin position="24"/>
        <end position="184"/>
    </location>
</feature>
<comment type="caution">
    <text evidence="3">The sequence shown here is derived from an EMBL/GenBank/DDBJ whole genome shotgun (WGS) entry which is preliminary data.</text>
</comment>
<organism evidence="3">
    <name type="scientific">Boseongicola sp. SB0664_bin_43</name>
    <dbReference type="NCBI Taxonomy" id="2604844"/>
    <lineage>
        <taxon>Bacteria</taxon>
        <taxon>Pseudomonadati</taxon>
        <taxon>Pseudomonadota</taxon>
        <taxon>Alphaproteobacteria</taxon>
        <taxon>Rhodobacterales</taxon>
        <taxon>Paracoccaceae</taxon>
        <taxon>Boseongicola</taxon>
    </lineage>
</organism>
<reference evidence="3" key="1">
    <citation type="submission" date="2019-09" db="EMBL/GenBank/DDBJ databases">
        <title>Characterisation of the sponge microbiome using genome-centric metagenomics.</title>
        <authorList>
            <person name="Engelberts J.P."/>
            <person name="Robbins S.J."/>
            <person name="De Goeij J.M."/>
            <person name="Aranda M."/>
            <person name="Bell S.C."/>
            <person name="Webster N.S."/>
        </authorList>
    </citation>
    <scope>NUCLEOTIDE SEQUENCE</scope>
    <source>
        <strain evidence="3">SB0664_bin_43</strain>
    </source>
</reference>
<proteinExistence type="predicted"/>
<sequence length="184" mass="19018">MMSIHRRALLSGAAAALALSACSSGGREGAAKVDARVDAALAFIDSNHPDTKELREKSSGMLVMPLVTEASFMYGGAYGRGALRINGATVDYYSATQASFGIQAGAQQYAHVLFFMTEEALSDFRASQGWAAGADIEYVSKDIGGNLGAETTTALAPIVGIVFGQAGLLAGASVTGTKYTRIIP</sequence>
<dbReference type="InterPro" id="IPR007461">
    <property type="entry name" value="Ysc84_actin-binding"/>
</dbReference>
<dbReference type="InterPro" id="IPR006311">
    <property type="entry name" value="TAT_signal"/>
</dbReference>
<dbReference type="Pfam" id="PF04366">
    <property type="entry name" value="Ysc84"/>
    <property type="match status" value="1"/>
</dbReference>
<accession>A0A6B0Y005</accession>
<dbReference type="PROSITE" id="PS51318">
    <property type="entry name" value="TAT"/>
    <property type="match status" value="1"/>
</dbReference>
<dbReference type="PROSITE" id="PS51257">
    <property type="entry name" value="PROKAR_LIPOPROTEIN"/>
    <property type="match status" value="1"/>
</dbReference>
<feature type="domain" description="Ysc84 actin-binding" evidence="2">
    <location>
        <begin position="97"/>
        <end position="180"/>
    </location>
</feature>
<name>A0A6B0Y005_9RHOB</name>
<evidence type="ECO:0000313" key="3">
    <source>
        <dbReference type="EMBL" id="MXY34048.1"/>
    </source>
</evidence>
<evidence type="ECO:0000259" key="2">
    <source>
        <dbReference type="Pfam" id="PF04366"/>
    </source>
</evidence>
<gene>
    <name evidence="3" type="ORF">F4Y60_08140</name>
</gene>
<feature type="signal peptide" evidence="1">
    <location>
        <begin position="1"/>
        <end position="23"/>
    </location>
</feature>
<protein>
    <submittedName>
        <fullName evidence="3">Twin-arginine translocation pathway signal</fullName>
    </submittedName>
</protein>
<dbReference type="EMBL" id="VXRY01000320">
    <property type="protein sequence ID" value="MXY34048.1"/>
    <property type="molecule type" value="Genomic_DNA"/>
</dbReference>
<keyword evidence="1" id="KW-0732">Signal</keyword>